<protein>
    <recommendedName>
        <fullName evidence="7">Non-structural maintenance of chromosomes element 4</fullName>
    </recommendedName>
</protein>
<evidence type="ECO:0000259" key="9">
    <source>
        <dbReference type="Pfam" id="PF08743"/>
    </source>
</evidence>
<proteinExistence type="inferred from homology"/>
<dbReference type="PANTHER" id="PTHR16140:SF0">
    <property type="entry name" value="NON-STRUCTURAL MAINTENANCE OF CHROMOSOMES ELEMENT 4"/>
    <property type="match status" value="1"/>
</dbReference>
<comment type="subunit">
    <text evidence="7">Component of the SMC5-SMC6 complex.</text>
</comment>
<feature type="compositionally biased region" description="Low complexity" evidence="8">
    <location>
        <begin position="29"/>
        <end position="54"/>
    </location>
</feature>
<dbReference type="Pfam" id="PF15412">
    <property type="entry name" value="Nse4-Nse3_bdg"/>
    <property type="match status" value="1"/>
</dbReference>
<dbReference type="InterPro" id="IPR029225">
    <property type="entry name" value="Nse4_Nse3-bd"/>
</dbReference>
<name>A0ABQ8GMR0_9PEZI</name>
<keyword evidence="5 7" id="KW-0234">DNA repair</keyword>
<keyword evidence="3 7" id="KW-0227">DNA damage</keyword>
<keyword evidence="4 7" id="KW-0233">DNA recombination</keyword>
<evidence type="ECO:0000256" key="7">
    <source>
        <dbReference type="RuleBase" id="RU365071"/>
    </source>
</evidence>
<gene>
    <name evidence="11" type="ORF">B0J12DRAFT_616472</name>
</gene>
<evidence type="ECO:0000256" key="1">
    <source>
        <dbReference type="ARBA" id="ARBA00004123"/>
    </source>
</evidence>
<feature type="domain" description="Non-structural maintenance of chromosome element 4 C-terminal" evidence="9">
    <location>
        <begin position="400"/>
        <end position="491"/>
    </location>
</feature>
<feature type="region of interest" description="Disordered" evidence="8">
    <location>
        <begin position="304"/>
        <end position="333"/>
    </location>
</feature>
<dbReference type="EMBL" id="JAGTJR010000004">
    <property type="protein sequence ID" value="KAH7061045.1"/>
    <property type="molecule type" value="Genomic_DNA"/>
</dbReference>
<dbReference type="Proteomes" id="UP000774617">
    <property type="component" value="Unassembled WGS sequence"/>
</dbReference>
<accession>A0ABQ8GMR0</accession>
<sequence>MARLNNSISASRSSVDSSLYRERTPDGQLAASSARQRAARSTTALSTLSSPTDASSDKENYPNEYAARMDKGKAPMRPPSMPTPTSDGNETPRANKRRRLQDRDASVATTTTTTNGEPIADLQFYNPDQDPEERRQLRRDLRRQFRDFNDDRDRLMAGDNAELVKYIERSNTLMGKVKQTSDATLDSRFLVAASDLTLKKTTAMVMGANSTGIDVDEFVSKCIMFMQNNGYENEDEIPATQAASTQARARRRAMQAKIDSDDEQEDPGDALAWDVLGERACFSNNRRPPVSGFLLGPLSVQKRVRATQTQRRARLRRDPQLERRPESLEPEDIQRQENSNLMTLVKKIRTELETVIERRMDAVNDELGNEYPDVDPPEDVFEETLERHGITQTSEEDVAISLFEFAINPQSFGQTVENLFYTSFLIREGSVKIEKDKHGLPIICPADTRGVNEQLNEHRAKNSSRHQAVFSIDYPMWQKFIEAFDIREPVIAHRNDEQPTQSVRGWYG</sequence>
<feature type="compositionally biased region" description="Basic and acidic residues" evidence="8">
    <location>
        <begin position="55"/>
        <end position="73"/>
    </location>
</feature>
<reference evidence="11 12" key="1">
    <citation type="journal article" date="2021" name="Nat. Commun.">
        <title>Genetic determinants of endophytism in the Arabidopsis root mycobiome.</title>
        <authorList>
            <person name="Mesny F."/>
            <person name="Miyauchi S."/>
            <person name="Thiergart T."/>
            <person name="Pickel B."/>
            <person name="Atanasova L."/>
            <person name="Karlsson M."/>
            <person name="Huettel B."/>
            <person name="Barry K.W."/>
            <person name="Haridas S."/>
            <person name="Chen C."/>
            <person name="Bauer D."/>
            <person name="Andreopoulos W."/>
            <person name="Pangilinan J."/>
            <person name="LaButti K."/>
            <person name="Riley R."/>
            <person name="Lipzen A."/>
            <person name="Clum A."/>
            <person name="Drula E."/>
            <person name="Henrissat B."/>
            <person name="Kohler A."/>
            <person name="Grigoriev I.V."/>
            <person name="Martin F.M."/>
            <person name="Hacquard S."/>
        </authorList>
    </citation>
    <scope>NUCLEOTIDE SEQUENCE [LARGE SCALE GENOMIC DNA]</scope>
    <source>
        <strain evidence="11 12">MPI-SDFR-AT-0080</strain>
    </source>
</reference>
<organism evidence="11 12">
    <name type="scientific">Macrophomina phaseolina</name>
    <dbReference type="NCBI Taxonomy" id="35725"/>
    <lineage>
        <taxon>Eukaryota</taxon>
        <taxon>Fungi</taxon>
        <taxon>Dikarya</taxon>
        <taxon>Ascomycota</taxon>
        <taxon>Pezizomycotina</taxon>
        <taxon>Dothideomycetes</taxon>
        <taxon>Dothideomycetes incertae sedis</taxon>
        <taxon>Botryosphaeriales</taxon>
        <taxon>Botryosphaeriaceae</taxon>
        <taxon>Macrophomina</taxon>
    </lineage>
</organism>
<keyword evidence="12" id="KW-1185">Reference proteome</keyword>
<evidence type="ECO:0000256" key="4">
    <source>
        <dbReference type="ARBA" id="ARBA00023172"/>
    </source>
</evidence>
<dbReference type="InterPro" id="IPR027786">
    <property type="entry name" value="Nse4/EID"/>
</dbReference>
<evidence type="ECO:0000259" key="10">
    <source>
        <dbReference type="Pfam" id="PF15412"/>
    </source>
</evidence>
<evidence type="ECO:0000256" key="2">
    <source>
        <dbReference type="ARBA" id="ARBA00008997"/>
    </source>
</evidence>
<feature type="region of interest" description="Disordered" evidence="8">
    <location>
        <begin position="1"/>
        <end position="135"/>
    </location>
</feature>
<comment type="function">
    <text evidence="7">Component of the SMC5-SMC6 complex, that promotes sister chromatid alignment after DNA damage and facilitates double-stranded DNA breaks (DSBs) repair via homologous recombination between sister chromatids.</text>
</comment>
<dbReference type="Pfam" id="PF08743">
    <property type="entry name" value="Nse4_C"/>
    <property type="match status" value="1"/>
</dbReference>
<comment type="subcellular location">
    <subcellularLocation>
        <location evidence="1 7">Nucleus</location>
    </subcellularLocation>
</comment>
<feature type="compositionally biased region" description="Low complexity" evidence="8">
    <location>
        <begin position="7"/>
        <end position="18"/>
    </location>
</feature>
<evidence type="ECO:0000256" key="3">
    <source>
        <dbReference type="ARBA" id="ARBA00022763"/>
    </source>
</evidence>
<feature type="compositionally biased region" description="Basic and acidic residues" evidence="8">
    <location>
        <begin position="316"/>
        <end position="333"/>
    </location>
</feature>
<keyword evidence="6 7" id="KW-0539">Nucleus</keyword>
<dbReference type="InterPro" id="IPR014854">
    <property type="entry name" value="Nse4_C"/>
</dbReference>
<evidence type="ECO:0000313" key="12">
    <source>
        <dbReference type="Proteomes" id="UP000774617"/>
    </source>
</evidence>
<comment type="similarity">
    <text evidence="2 7">Belongs to the NSE4 family.</text>
</comment>
<evidence type="ECO:0000313" key="11">
    <source>
        <dbReference type="EMBL" id="KAH7061045.1"/>
    </source>
</evidence>
<evidence type="ECO:0000256" key="8">
    <source>
        <dbReference type="SAM" id="MobiDB-lite"/>
    </source>
</evidence>
<dbReference type="PANTHER" id="PTHR16140">
    <property type="entry name" value="NON-STRUCTURAL MAINTENANCE OF CHROMOSOMES ELEMENT 4"/>
    <property type="match status" value="1"/>
</dbReference>
<evidence type="ECO:0000256" key="5">
    <source>
        <dbReference type="ARBA" id="ARBA00023204"/>
    </source>
</evidence>
<evidence type="ECO:0000256" key="6">
    <source>
        <dbReference type="ARBA" id="ARBA00023242"/>
    </source>
</evidence>
<comment type="caution">
    <text evidence="11">The sequence shown here is derived from an EMBL/GenBank/DDBJ whole genome shotgun (WGS) entry which is preliminary data.</text>
</comment>
<feature type="domain" description="Nse4/EID protein Nse3/MAGE-binding" evidence="10">
    <location>
        <begin position="186"/>
        <end position="235"/>
    </location>
</feature>